<keyword evidence="4" id="KW-1185">Reference proteome</keyword>
<proteinExistence type="predicted"/>
<accession>A0A345YNQ7</accession>
<reference evidence="3 5" key="2">
    <citation type="submission" date="2018-08" db="EMBL/GenBank/DDBJ databases">
        <title>Brachybacterium saurashtrense DSM 23186.</title>
        <authorList>
            <person name="Li Y."/>
        </authorList>
    </citation>
    <scope>NUCLEOTIDE SEQUENCE [LARGE SCALE GENOMIC DNA]</scope>
    <source>
        <strain evidence="3 5">DSM 23186</strain>
    </source>
</reference>
<evidence type="ECO:0000313" key="3">
    <source>
        <dbReference type="EMBL" id="RRR21070.1"/>
    </source>
</evidence>
<evidence type="ECO:0000313" key="2">
    <source>
        <dbReference type="EMBL" id="AXK45559.1"/>
    </source>
</evidence>
<keyword evidence="3" id="KW-0436">Ligase</keyword>
<dbReference type="Gene3D" id="2.30.30.100">
    <property type="match status" value="1"/>
</dbReference>
<feature type="domain" description="BPL/LPL catalytic" evidence="1">
    <location>
        <begin position="1"/>
        <end position="200"/>
    </location>
</feature>
<dbReference type="Gene3D" id="3.30.930.10">
    <property type="entry name" value="Bira Bifunctional Protein, Domain 2"/>
    <property type="match status" value="1"/>
</dbReference>
<gene>
    <name evidence="2" type="ORF">DWV08_08000</name>
    <name evidence="3" type="ORF">DXU92_15350</name>
</gene>
<evidence type="ECO:0000259" key="1">
    <source>
        <dbReference type="PROSITE" id="PS51733"/>
    </source>
</evidence>
<dbReference type="InterPro" id="IPR004143">
    <property type="entry name" value="BPL_LPL_catalytic"/>
</dbReference>
<dbReference type="KEGG" id="bsau:DWV08_08000"/>
<dbReference type="SUPFAM" id="SSF55681">
    <property type="entry name" value="Class II aaRS and biotin synthetases"/>
    <property type="match status" value="1"/>
</dbReference>
<dbReference type="Proteomes" id="UP000282185">
    <property type="component" value="Unassembled WGS sequence"/>
</dbReference>
<dbReference type="Proteomes" id="UP000254236">
    <property type="component" value="Chromosome"/>
</dbReference>
<dbReference type="EMBL" id="QSWH01000010">
    <property type="protein sequence ID" value="RRR21070.1"/>
    <property type="molecule type" value="Genomic_DNA"/>
</dbReference>
<organism evidence="3 5">
    <name type="scientific">Brachybacterium saurashtrense</name>
    <dbReference type="NCBI Taxonomy" id="556288"/>
    <lineage>
        <taxon>Bacteria</taxon>
        <taxon>Bacillati</taxon>
        <taxon>Actinomycetota</taxon>
        <taxon>Actinomycetes</taxon>
        <taxon>Micrococcales</taxon>
        <taxon>Dermabacteraceae</taxon>
        <taxon>Brachybacterium</taxon>
    </lineage>
</organism>
<sequence>MGPPGSSPRILRRDEVTSTQDEALRLLAEGARHPFAVAARHQSRGRGRLGRAFASPAGASLALTVVHRTALAPDRRGWFPQVAGLSALAALDRVLGDAFGGEGGPGLKWPNDLHTGDGRKLGGILVEARGTDLVLLGVGLNLRGPVVDPDGAPVPGAAWLLGEDGLLGEGAPVPGGADLPVESLRERLETALAEALGVELARLESAGGDAVSAGIHGRYTMTCLTLGCDVRIDPLGETGAGGTRPRSVHGTAREIDACGRLVVDLAGGGRTAVDIGDVRHLRPGGPVRSDIQEAMDIEQEEHGT</sequence>
<dbReference type="PANTHER" id="PTHR12835:SF5">
    <property type="entry name" value="BIOTIN--PROTEIN LIGASE"/>
    <property type="match status" value="1"/>
</dbReference>
<name>A0A345YNQ7_9MICO</name>
<evidence type="ECO:0000313" key="5">
    <source>
        <dbReference type="Proteomes" id="UP000282185"/>
    </source>
</evidence>
<dbReference type="InterPro" id="IPR045864">
    <property type="entry name" value="aa-tRNA-synth_II/BPL/LPL"/>
</dbReference>
<dbReference type="OrthoDB" id="9807064at2"/>
<dbReference type="AlphaFoldDB" id="A0A345YNQ7"/>
<protein>
    <submittedName>
        <fullName evidence="3">Biotin--[acetyl-CoA-carboxylase] ligase</fullName>
    </submittedName>
</protein>
<dbReference type="RefSeq" id="WP_115413309.1">
    <property type="nucleotide sequence ID" value="NZ_CP031356.1"/>
</dbReference>
<dbReference type="Pfam" id="PF03099">
    <property type="entry name" value="BPL_LplA_LipB"/>
    <property type="match status" value="1"/>
</dbReference>
<evidence type="ECO:0000313" key="4">
    <source>
        <dbReference type="Proteomes" id="UP000254236"/>
    </source>
</evidence>
<dbReference type="GO" id="GO:0005737">
    <property type="term" value="C:cytoplasm"/>
    <property type="evidence" value="ECO:0007669"/>
    <property type="project" value="TreeGrafter"/>
</dbReference>
<dbReference type="GO" id="GO:0004077">
    <property type="term" value="F:biotin--[biotin carboxyl-carrier protein] ligase activity"/>
    <property type="evidence" value="ECO:0007669"/>
    <property type="project" value="TreeGrafter"/>
</dbReference>
<dbReference type="PROSITE" id="PS51733">
    <property type="entry name" value="BPL_LPL_CATALYTIC"/>
    <property type="match status" value="1"/>
</dbReference>
<dbReference type="EMBL" id="CP031356">
    <property type="protein sequence ID" value="AXK45559.1"/>
    <property type="molecule type" value="Genomic_DNA"/>
</dbReference>
<dbReference type="PANTHER" id="PTHR12835">
    <property type="entry name" value="BIOTIN PROTEIN LIGASE"/>
    <property type="match status" value="1"/>
</dbReference>
<reference evidence="2 4" key="1">
    <citation type="submission" date="2018-07" db="EMBL/GenBank/DDBJ databases">
        <title>Brachybacterium saurashtrense DSM 23186 genome sequence.</title>
        <authorList>
            <person name="Guo L."/>
        </authorList>
    </citation>
    <scope>NUCLEOTIDE SEQUENCE [LARGE SCALE GENOMIC DNA]</scope>
    <source>
        <strain evidence="2 4">DSM 23186</strain>
    </source>
</reference>